<evidence type="ECO:0000256" key="4">
    <source>
        <dbReference type="ARBA" id="ARBA00022825"/>
    </source>
</evidence>
<dbReference type="Proteomes" id="UP000467260">
    <property type="component" value="Chromosome"/>
</dbReference>
<dbReference type="InterPro" id="IPR036852">
    <property type="entry name" value="Peptidase_S8/S53_dom_sf"/>
</dbReference>
<dbReference type="Pfam" id="PF00082">
    <property type="entry name" value="Peptidase_S8"/>
    <property type="match status" value="1"/>
</dbReference>
<dbReference type="AlphaFoldDB" id="A0A7I7WZR6"/>
<reference evidence="7 8" key="1">
    <citation type="journal article" date="2019" name="Emerg. Microbes Infect.">
        <title>Comprehensive subspecies identification of 175 nontuberculous mycobacteria species based on 7547 genomic profiles.</title>
        <authorList>
            <person name="Matsumoto Y."/>
            <person name="Kinjo T."/>
            <person name="Motooka D."/>
            <person name="Nabeya D."/>
            <person name="Jung N."/>
            <person name="Uechi K."/>
            <person name="Horii T."/>
            <person name="Iida T."/>
            <person name="Fujita J."/>
            <person name="Nakamura S."/>
        </authorList>
    </citation>
    <scope>NUCLEOTIDE SEQUENCE [LARGE SCALE GENOMIC DNA]</scope>
    <source>
        <strain evidence="7 8">JCM 13571</strain>
    </source>
</reference>
<dbReference type="PANTHER" id="PTHR43806">
    <property type="entry name" value="PEPTIDASE S8"/>
    <property type="match status" value="1"/>
</dbReference>
<dbReference type="PROSITE" id="PS00137">
    <property type="entry name" value="SUBTILASE_HIS"/>
    <property type="match status" value="1"/>
</dbReference>
<keyword evidence="3 5" id="KW-0378">Hydrolase</keyword>
<dbReference type="InterPro" id="IPR015500">
    <property type="entry name" value="Peptidase_S8_subtilisin-rel"/>
</dbReference>
<feature type="domain" description="Peptidase S8/S53" evidence="6">
    <location>
        <begin position="295"/>
        <end position="646"/>
    </location>
</feature>
<feature type="active site" description="Charge relay system" evidence="5">
    <location>
        <position position="598"/>
    </location>
</feature>
<name>A0A7I7WZR6_9MYCO</name>
<gene>
    <name evidence="7" type="ORF">MHIB_14870</name>
</gene>
<feature type="active site" description="Charge relay system" evidence="5">
    <location>
        <position position="349"/>
    </location>
</feature>
<proteinExistence type="inferred from homology"/>
<dbReference type="InterPro" id="IPR023828">
    <property type="entry name" value="Peptidase_S8_Ser-AS"/>
</dbReference>
<evidence type="ECO:0000256" key="3">
    <source>
        <dbReference type="ARBA" id="ARBA00022801"/>
    </source>
</evidence>
<dbReference type="PROSITE" id="PS00138">
    <property type="entry name" value="SUBTILASE_SER"/>
    <property type="match status" value="1"/>
</dbReference>
<evidence type="ECO:0000259" key="6">
    <source>
        <dbReference type="Pfam" id="PF00082"/>
    </source>
</evidence>
<evidence type="ECO:0000256" key="2">
    <source>
        <dbReference type="ARBA" id="ARBA00022670"/>
    </source>
</evidence>
<evidence type="ECO:0000256" key="1">
    <source>
        <dbReference type="ARBA" id="ARBA00011073"/>
    </source>
</evidence>
<dbReference type="GO" id="GO:0004252">
    <property type="term" value="F:serine-type endopeptidase activity"/>
    <property type="evidence" value="ECO:0007669"/>
    <property type="project" value="UniProtKB-UniRule"/>
</dbReference>
<dbReference type="PANTHER" id="PTHR43806:SF11">
    <property type="entry name" value="CEREVISIN-RELATED"/>
    <property type="match status" value="1"/>
</dbReference>
<dbReference type="InterPro" id="IPR000209">
    <property type="entry name" value="Peptidase_S8/S53_dom"/>
</dbReference>
<dbReference type="GO" id="GO:0006508">
    <property type="term" value="P:proteolysis"/>
    <property type="evidence" value="ECO:0007669"/>
    <property type="project" value="UniProtKB-KW"/>
</dbReference>
<sequence length="657" mass="69870">MDPAMTDHPEFSEVEPPPPEISWAARVMCAVRELEDAAKFPATVTRVKEAVGAKFAAAFLPADRLYDGDRPSWERRVDEAVTALTKQKYLRRLKGALRTTTAGRQHYDTACRLGALVAAAPAPTVEKAPAPPDLLQPGVVTAPLRPKLRPPVGHDENLDRYPATSSFTSSVPGFVDEEQPADEAEPVMIELNLRYGIGAKPPVPGGLGAAIARVEYLWTLVGAQGKPSVIADQYLSGELTPAQMQNIATADSAAGDWPYRAIYRIWPDFEVHRQIDVSTTTVKAVPAQRSFAAFGDGIVWAVIDSGIAGKHPHFQGDHTLDDPSVADLHHDFVSGSIDPAAALIDEDGHGTHVAGIIAGGLTRWKPDRGEPHAIAVERRRNNGAVAGADPILSPRPVELEALNGVAPRAKLVSLKVLGGLGDLTTRTARVIEALAHIRETNGDTGKLSRIHGANLSLGYDFLAEWFACGQSPLCLEVNRLVRTGVVVVVAAGNSGYVKLNVQKSDVNQFSAAVTINDPGNADLAITVGSTHRDAPHTNGISYFSSRGPTGDGRPKPDLVAPGELITSAAAGENLGRIQRANFEGLDGAAVYIQDSGTSMAAPHVSGAIAAFLSVQREFVGRPDEVKRIFTSSATSLNRDPSFQGAGLVDLMRALQTR</sequence>
<dbReference type="PRINTS" id="PR00723">
    <property type="entry name" value="SUBTILISIN"/>
</dbReference>
<dbReference type="KEGG" id="mhib:MHIB_14870"/>
<dbReference type="PROSITE" id="PS51892">
    <property type="entry name" value="SUBTILASE"/>
    <property type="match status" value="1"/>
</dbReference>
<accession>A0A7I7WZR6</accession>
<dbReference type="Gene3D" id="3.40.50.200">
    <property type="entry name" value="Peptidase S8/S53 domain"/>
    <property type="match status" value="1"/>
</dbReference>
<dbReference type="CDD" id="cd07487">
    <property type="entry name" value="Peptidases_S8_1"/>
    <property type="match status" value="1"/>
</dbReference>
<dbReference type="InterPro" id="IPR050131">
    <property type="entry name" value="Peptidase_S8_subtilisin-like"/>
</dbReference>
<evidence type="ECO:0000313" key="8">
    <source>
        <dbReference type="Proteomes" id="UP000467260"/>
    </source>
</evidence>
<keyword evidence="8" id="KW-1185">Reference proteome</keyword>
<dbReference type="SUPFAM" id="SSF52743">
    <property type="entry name" value="Subtilisin-like"/>
    <property type="match status" value="1"/>
</dbReference>
<feature type="active site" description="Charge relay system" evidence="5">
    <location>
        <position position="304"/>
    </location>
</feature>
<keyword evidence="4 5" id="KW-0720">Serine protease</keyword>
<keyword evidence="2 5" id="KW-0645">Protease</keyword>
<organism evidence="7 8">
    <name type="scientific">Mycolicibacter hiberniae</name>
    <dbReference type="NCBI Taxonomy" id="29314"/>
    <lineage>
        <taxon>Bacteria</taxon>
        <taxon>Bacillati</taxon>
        <taxon>Actinomycetota</taxon>
        <taxon>Actinomycetes</taxon>
        <taxon>Mycobacteriales</taxon>
        <taxon>Mycobacteriaceae</taxon>
        <taxon>Mycolicibacter</taxon>
    </lineage>
</organism>
<comment type="similarity">
    <text evidence="1 5">Belongs to the peptidase S8 family.</text>
</comment>
<dbReference type="EMBL" id="AP022609">
    <property type="protein sequence ID" value="BBZ23069.1"/>
    <property type="molecule type" value="Genomic_DNA"/>
</dbReference>
<evidence type="ECO:0000313" key="7">
    <source>
        <dbReference type="EMBL" id="BBZ23069.1"/>
    </source>
</evidence>
<protein>
    <submittedName>
        <fullName evidence="7">Peptidase S8</fullName>
    </submittedName>
</protein>
<dbReference type="InterPro" id="IPR022398">
    <property type="entry name" value="Peptidase_S8_His-AS"/>
</dbReference>
<evidence type="ECO:0000256" key="5">
    <source>
        <dbReference type="PROSITE-ProRule" id="PRU01240"/>
    </source>
</evidence>